<accession>A0A9P7QZP7</accession>
<reference evidence="1" key="1">
    <citation type="submission" date="2021-05" db="EMBL/GenBank/DDBJ databases">
        <title>Comparative genomics of three Colletotrichum scovillei strains and genetic complementation revealed genes involved fungal growth and virulence on chili pepper.</title>
        <authorList>
            <person name="Hsieh D.-K."/>
            <person name="Chuang S.-C."/>
            <person name="Chen C.-Y."/>
            <person name="Chao Y.-T."/>
            <person name="Lu M.-Y.J."/>
            <person name="Lee M.-H."/>
            <person name="Shih M.-C."/>
        </authorList>
    </citation>
    <scope>NUCLEOTIDE SEQUENCE</scope>
    <source>
        <strain evidence="1">Coll-153</strain>
    </source>
</reference>
<comment type="caution">
    <text evidence="1">The sequence shown here is derived from an EMBL/GenBank/DDBJ whole genome shotgun (WGS) entry which is preliminary data.</text>
</comment>
<dbReference type="EMBL" id="JAESDN010000011">
    <property type="protein sequence ID" value="KAG7044046.1"/>
    <property type="molecule type" value="Genomic_DNA"/>
</dbReference>
<feature type="non-terminal residue" evidence="1">
    <location>
        <position position="19"/>
    </location>
</feature>
<gene>
    <name evidence="1" type="ORF">JMJ77_011864</name>
</gene>
<dbReference type="AlphaFoldDB" id="A0A9P7QZP7"/>
<evidence type="ECO:0000313" key="1">
    <source>
        <dbReference type="EMBL" id="KAG7044046.1"/>
    </source>
</evidence>
<dbReference type="Proteomes" id="UP000699042">
    <property type="component" value="Unassembled WGS sequence"/>
</dbReference>
<keyword evidence="2" id="KW-1185">Reference proteome</keyword>
<evidence type="ECO:0000313" key="2">
    <source>
        <dbReference type="Proteomes" id="UP000699042"/>
    </source>
</evidence>
<protein>
    <submittedName>
        <fullName evidence="1">Uncharacterized protein</fullName>
    </submittedName>
</protein>
<proteinExistence type="predicted"/>
<organism evidence="1 2">
    <name type="scientific">Colletotrichum scovillei</name>
    <dbReference type="NCBI Taxonomy" id="1209932"/>
    <lineage>
        <taxon>Eukaryota</taxon>
        <taxon>Fungi</taxon>
        <taxon>Dikarya</taxon>
        <taxon>Ascomycota</taxon>
        <taxon>Pezizomycotina</taxon>
        <taxon>Sordariomycetes</taxon>
        <taxon>Hypocreomycetidae</taxon>
        <taxon>Glomerellales</taxon>
        <taxon>Glomerellaceae</taxon>
        <taxon>Colletotrichum</taxon>
        <taxon>Colletotrichum acutatum species complex</taxon>
    </lineage>
</organism>
<sequence>MSNEFYKKVCSIRLAGAGA</sequence>
<name>A0A9P7QZP7_9PEZI</name>